<accession>A0ABT7V755</accession>
<gene>
    <name evidence="1" type="ORF">QUW28_02280</name>
</gene>
<dbReference type="EMBL" id="JAUDDZ010000002">
    <property type="protein sequence ID" value="MDM8274330.1"/>
    <property type="molecule type" value="Genomic_DNA"/>
</dbReference>
<comment type="caution">
    <text evidence="1">The sequence shown here is derived from an EMBL/GenBank/DDBJ whole genome shotgun (WGS) entry which is preliminary data.</text>
</comment>
<evidence type="ECO:0008006" key="3">
    <source>
        <dbReference type="Google" id="ProtNLM"/>
    </source>
</evidence>
<keyword evidence="2" id="KW-1185">Reference proteome</keyword>
<dbReference type="RefSeq" id="WP_289544236.1">
    <property type="nucleotide sequence ID" value="NZ_JAUDDZ010000002.1"/>
</dbReference>
<name>A0ABT7V755_9ACTN</name>
<sequence>MGLDASVRCRCFEEGKLRPGPVPLEDVYVDTEGYLSSRKLDAELDRFIEKVVDVDEWVLQDAESGETIWTSVGARSFPWMMGPLHEACMAGGKVRFWHAGQRPVEITHFKQVPCGEPDESGHHRMRIVCLDIDATTEAFDSIGPEGAPKTEREFLVIFERAPFLYEGKYGTAERIRRLLVASIKTGNPIRWC</sequence>
<evidence type="ECO:0000313" key="1">
    <source>
        <dbReference type="EMBL" id="MDM8274330.1"/>
    </source>
</evidence>
<reference evidence="2" key="1">
    <citation type="submission" date="2023-06" db="EMBL/GenBank/DDBJ databases">
        <title>Identification and characterization of horizontal gene transfer across gut microbiota members of farm animals based on homology search.</title>
        <authorList>
            <person name="Zeman M."/>
            <person name="Kubasova T."/>
            <person name="Jahodarova E."/>
            <person name="Nykrynova M."/>
            <person name="Rychlik I."/>
        </authorList>
    </citation>
    <scope>NUCLEOTIDE SEQUENCE [LARGE SCALE GENOMIC DNA]</scope>
    <source>
        <strain evidence="2">154_Feed</strain>
    </source>
</reference>
<evidence type="ECO:0000313" key="2">
    <source>
        <dbReference type="Proteomes" id="UP001529421"/>
    </source>
</evidence>
<dbReference type="Proteomes" id="UP001529421">
    <property type="component" value="Unassembled WGS sequence"/>
</dbReference>
<protein>
    <recommendedName>
        <fullName evidence="3">SRPBCC family protein</fullName>
    </recommendedName>
</protein>
<proteinExistence type="predicted"/>
<organism evidence="1 2">
    <name type="scientific">Enorma phocaeensis</name>
    <dbReference type="NCBI Taxonomy" id="1871019"/>
    <lineage>
        <taxon>Bacteria</taxon>
        <taxon>Bacillati</taxon>
        <taxon>Actinomycetota</taxon>
        <taxon>Coriobacteriia</taxon>
        <taxon>Coriobacteriales</taxon>
        <taxon>Coriobacteriaceae</taxon>
        <taxon>Enorma</taxon>
    </lineage>
</organism>